<dbReference type="Pfam" id="PF11513">
    <property type="entry name" value="TA0956"/>
    <property type="match status" value="1"/>
</dbReference>
<accession>A0AAX4NGN5</accession>
<dbReference type="InterPro" id="IPR021595">
    <property type="entry name" value="TA0956"/>
</dbReference>
<dbReference type="KEGG" id="omr:OXIME_001142"/>
<organism evidence="1 2">
    <name type="scientific">Oxyplasma meridianum</name>
    <dbReference type="NCBI Taxonomy" id="3073602"/>
    <lineage>
        <taxon>Archaea</taxon>
        <taxon>Methanobacteriati</taxon>
        <taxon>Thermoplasmatota</taxon>
        <taxon>Thermoplasmata</taxon>
        <taxon>Thermoplasmatales</taxon>
        <taxon>Thermoplasmataceae</taxon>
        <taxon>Oxyplasma</taxon>
    </lineage>
</organism>
<reference evidence="1 2" key="1">
    <citation type="submission" date="2023-09" db="EMBL/GenBank/DDBJ databases">
        <authorList>
            <person name="Golyshina O.V."/>
            <person name="Lunev E.A."/>
            <person name="Bargiela R."/>
            <person name="Gaines M.C."/>
            <person name="Daum B."/>
            <person name="Bale N.J."/>
            <person name="Koenen M."/>
            <person name="Sinninghe Damst J.S."/>
            <person name="Yakimov M."/>
            <person name="Golyshin P.N."/>
        </authorList>
    </citation>
    <scope>NUCLEOTIDE SEQUENCE [LARGE SCALE GENOMIC DNA]</scope>
    <source>
        <strain evidence="1 2">M1</strain>
    </source>
</reference>
<dbReference type="EMBL" id="CP133772">
    <property type="protein sequence ID" value="WYY00564.1"/>
    <property type="molecule type" value="Genomic_DNA"/>
</dbReference>
<protein>
    <submittedName>
        <fullName evidence="1">TA0956 family protein</fullName>
    </submittedName>
</protein>
<name>A0AAX4NGN5_9ARCH</name>
<dbReference type="AlphaFoldDB" id="A0AAX4NGN5"/>
<dbReference type="Proteomes" id="UP001451606">
    <property type="component" value="Chromosome"/>
</dbReference>
<sequence length="107" mass="12082">MYNVVLGDIHPSTICVEISRLPDSLRDLLEVLISDYPAESMAEFIETYARTDKVMPDDKTLGFVVVNKNKKAVALSFSKIPDGIRENVLEICSKYRDKNFQVEVDIG</sequence>
<dbReference type="Gene3D" id="3.30.420.600">
    <property type="entry name" value="Thermoplasma acidophilum protein TA0956"/>
    <property type="match status" value="1"/>
</dbReference>
<gene>
    <name evidence="1" type="ORF">OXIME_001142</name>
</gene>
<dbReference type="InterPro" id="IPR038394">
    <property type="entry name" value="TA0956_sf"/>
</dbReference>
<dbReference type="RefSeq" id="WP_393970898.1">
    <property type="nucleotide sequence ID" value="NZ_CP133772.1"/>
</dbReference>
<keyword evidence="2" id="KW-1185">Reference proteome</keyword>
<evidence type="ECO:0000313" key="2">
    <source>
        <dbReference type="Proteomes" id="UP001451606"/>
    </source>
</evidence>
<evidence type="ECO:0000313" key="1">
    <source>
        <dbReference type="EMBL" id="WYY00564.1"/>
    </source>
</evidence>
<proteinExistence type="predicted"/>
<dbReference type="GeneID" id="95967879"/>